<reference evidence="1 2" key="1">
    <citation type="submission" date="2020-03" db="EMBL/GenBank/DDBJ databases">
        <title>Genomic Encyclopedia of Type Strains, Phase IV (KMG-IV): sequencing the most valuable type-strain genomes for metagenomic binning, comparative biology and taxonomic classification.</title>
        <authorList>
            <person name="Goeker M."/>
        </authorList>
    </citation>
    <scope>NUCLEOTIDE SEQUENCE [LARGE SCALE GENOMIC DNA]</scope>
    <source>
        <strain evidence="1 2">DSM 24233</strain>
    </source>
</reference>
<sequence length="497" mass="53003">MRILGLAGSLRGALTPEQAALLVAELPLLSDREAMAVWLRGLSAPGDASTGTVPDGLREALRTAGARGVSNSEAALAAGLWAAADVGAGMGVDVGFRSLAWHFRPDGTRQDMDALKADLLAADALLVSGPVYFGDRGSLVQELVTLLREDDYLREALAGCLYGGIAVGAKRNGGQETALVYQVLDMVSLGLLAVGNDSETTAQYGGTVRAGMVGSACEDDYGLDTAMGTGRRLARLLMGMEVGGHIAGPVRVAFVILQDARGRGLEAARGLAEAFADEVESEIIDVTGMRLMRCRACDVCPSTIGPDEDYRCALAGRDDFSDLHRRLLDHDALVPVMVSAREQSVVHSAYQVFMERTRYLRRGDYALSDTLLAPMALVEPGADENLHVRAITSLIRHHMVVGRPVTVMLRQGELTESGADVLARWFTCVVRRARLTGAARLAVASRLEGVVSYNPVGYVLPSAANGKAEMDARRRAVEERCERLRTLARTRLAGGDA</sequence>
<proteinExistence type="predicted"/>
<dbReference type="Gene3D" id="3.40.50.360">
    <property type="match status" value="2"/>
</dbReference>
<dbReference type="EMBL" id="JAATJA010000004">
    <property type="protein sequence ID" value="NJB69192.1"/>
    <property type="molecule type" value="Genomic_DNA"/>
</dbReference>
<evidence type="ECO:0000313" key="2">
    <source>
        <dbReference type="Proteomes" id="UP000580856"/>
    </source>
</evidence>
<dbReference type="Proteomes" id="UP000580856">
    <property type="component" value="Unassembled WGS sequence"/>
</dbReference>
<comment type="caution">
    <text evidence="1">The sequence shown here is derived from an EMBL/GenBank/DDBJ whole genome shotgun (WGS) entry which is preliminary data.</text>
</comment>
<gene>
    <name evidence="1" type="ORF">GGQ74_002889</name>
</gene>
<dbReference type="SUPFAM" id="SSF52218">
    <property type="entry name" value="Flavoproteins"/>
    <property type="match status" value="2"/>
</dbReference>
<evidence type="ECO:0000313" key="1">
    <source>
        <dbReference type="EMBL" id="NJB69192.1"/>
    </source>
</evidence>
<keyword evidence="2" id="KW-1185">Reference proteome</keyword>
<name>A0A846QRP7_9BACT</name>
<protein>
    <submittedName>
        <fullName evidence="1">Multimeric flavodoxin WrbA</fullName>
    </submittedName>
</protein>
<organism evidence="1 2">
    <name type="scientific">Desulfobaculum xiamenense</name>
    <dbReference type="NCBI Taxonomy" id="995050"/>
    <lineage>
        <taxon>Bacteria</taxon>
        <taxon>Pseudomonadati</taxon>
        <taxon>Thermodesulfobacteriota</taxon>
        <taxon>Desulfovibrionia</taxon>
        <taxon>Desulfovibrionales</taxon>
        <taxon>Desulfovibrionaceae</taxon>
        <taxon>Desulfobaculum</taxon>
    </lineage>
</organism>
<accession>A0A846QRP7</accession>
<dbReference type="InterPro" id="IPR029039">
    <property type="entry name" value="Flavoprotein-like_sf"/>
</dbReference>
<dbReference type="RefSeq" id="WP_167942282.1">
    <property type="nucleotide sequence ID" value="NZ_JAATJA010000004.1"/>
</dbReference>
<dbReference type="AlphaFoldDB" id="A0A846QRP7"/>